<reference evidence="2 3" key="1">
    <citation type="submission" date="2024-09" db="EMBL/GenBank/DDBJ databases">
        <authorList>
            <person name="Sun Q."/>
            <person name="Mori K."/>
        </authorList>
    </citation>
    <scope>NUCLEOTIDE SEQUENCE [LARGE SCALE GENOMIC DNA]</scope>
    <source>
        <strain evidence="2 3">CICC 10874</strain>
    </source>
</reference>
<proteinExistence type="predicted"/>
<protein>
    <submittedName>
        <fullName evidence="2">Uncharacterized protein</fullName>
    </submittedName>
</protein>
<dbReference type="Proteomes" id="UP001589793">
    <property type="component" value="Unassembled WGS sequence"/>
</dbReference>
<evidence type="ECO:0000313" key="3">
    <source>
        <dbReference type="Proteomes" id="UP001589793"/>
    </source>
</evidence>
<accession>A0ABV6RIK6</accession>
<dbReference type="RefSeq" id="WP_376983249.1">
    <property type="nucleotide sequence ID" value="NZ_JBHLSV010000048.1"/>
</dbReference>
<gene>
    <name evidence="2" type="ORF">ACFFF6_19805</name>
</gene>
<dbReference type="EMBL" id="JBHLSV010000048">
    <property type="protein sequence ID" value="MFC0676197.1"/>
    <property type="molecule type" value="Genomic_DNA"/>
</dbReference>
<comment type="caution">
    <text evidence="2">The sequence shown here is derived from an EMBL/GenBank/DDBJ whole genome shotgun (WGS) entry which is preliminary data.</text>
</comment>
<name>A0ABV6RIK6_9MICO</name>
<feature type="region of interest" description="Disordered" evidence="1">
    <location>
        <begin position="183"/>
        <end position="214"/>
    </location>
</feature>
<organism evidence="2 3">
    <name type="scientific">Brachybacterium hainanense</name>
    <dbReference type="NCBI Taxonomy" id="1541174"/>
    <lineage>
        <taxon>Bacteria</taxon>
        <taxon>Bacillati</taxon>
        <taxon>Actinomycetota</taxon>
        <taxon>Actinomycetes</taxon>
        <taxon>Micrococcales</taxon>
        <taxon>Dermabacteraceae</taxon>
        <taxon>Brachybacterium</taxon>
    </lineage>
</organism>
<sequence>MAIAVGEESSPLLDDDAARARAAQEAPGDDPTSGPAEPRPAPARDPRTARATPAPVPRDTAAVPPRLPPHLRPHQFADGTVAPVLTTDFDVSAYTRTAPGRIDVDAAALAADPGGLEDPVLRRDLAFLHRIQGSALAEARAMLSTWTGNEARITAFLATWLYERHWAADALSALLGLTDEAAPAERAGPGPAQPRSDGPGPRGGSRRRGLPRPHPGARARAFYVAHGLPVLAPLWSGTLGERVSAGHMARMSILESSLAAAHRALLPRVQGEAHRVLETVVDRSAPARAFFRLEAIARVTRSRSEALTARTMLVLAGPIWRIVGVRDGAEAEALASILSTAQARAEVRIAHEDITRFLPGPFPRALRG</sequence>
<feature type="compositionally biased region" description="Low complexity" evidence="1">
    <location>
        <begin position="183"/>
        <end position="199"/>
    </location>
</feature>
<feature type="compositionally biased region" description="Basic residues" evidence="1">
    <location>
        <begin position="204"/>
        <end position="214"/>
    </location>
</feature>
<feature type="compositionally biased region" description="Low complexity" evidence="1">
    <location>
        <begin position="49"/>
        <end position="64"/>
    </location>
</feature>
<evidence type="ECO:0000256" key="1">
    <source>
        <dbReference type="SAM" id="MobiDB-lite"/>
    </source>
</evidence>
<keyword evidence="3" id="KW-1185">Reference proteome</keyword>
<evidence type="ECO:0000313" key="2">
    <source>
        <dbReference type="EMBL" id="MFC0676197.1"/>
    </source>
</evidence>
<feature type="region of interest" description="Disordered" evidence="1">
    <location>
        <begin position="1"/>
        <end position="79"/>
    </location>
</feature>